<proteinExistence type="inferred from homology"/>
<evidence type="ECO:0000256" key="3">
    <source>
        <dbReference type="ARBA" id="ARBA00022679"/>
    </source>
</evidence>
<evidence type="ECO:0000256" key="1">
    <source>
        <dbReference type="ARBA" id="ARBA00001946"/>
    </source>
</evidence>
<dbReference type="InterPro" id="IPR000092">
    <property type="entry name" value="Polyprenyl_synt"/>
</dbReference>
<dbReference type="PROSITE" id="PS00444">
    <property type="entry name" value="POLYPRENYL_SYNTHASE_2"/>
    <property type="match status" value="1"/>
</dbReference>
<keyword evidence="4" id="KW-0479">Metal-binding</keyword>
<dbReference type="Proteomes" id="UP000008561">
    <property type="component" value="Chromosome"/>
</dbReference>
<dbReference type="Pfam" id="PF00348">
    <property type="entry name" value="polyprenyl_synt"/>
    <property type="match status" value="1"/>
</dbReference>
<dbReference type="GO" id="GO:0004659">
    <property type="term" value="F:prenyltransferase activity"/>
    <property type="evidence" value="ECO:0007669"/>
    <property type="project" value="InterPro"/>
</dbReference>
<dbReference type="Gene3D" id="1.10.600.10">
    <property type="entry name" value="Farnesyl Diphosphate Synthase"/>
    <property type="match status" value="1"/>
</dbReference>
<evidence type="ECO:0000256" key="4">
    <source>
        <dbReference type="ARBA" id="ARBA00022723"/>
    </source>
</evidence>
<keyword evidence="5" id="KW-0460">Magnesium</keyword>
<evidence type="ECO:0000256" key="2">
    <source>
        <dbReference type="ARBA" id="ARBA00006706"/>
    </source>
</evidence>
<dbReference type="EMBL" id="CP000859">
    <property type="protein sequence ID" value="ABW69033.1"/>
    <property type="molecule type" value="Genomic_DNA"/>
</dbReference>
<dbReference type="InterPro" id="IPR033749">
    <property type="entry name" value="Polyprenyl_synt_CS"/>
</dbReference>
<evidence type="ECO:0000256" key="6">
    <source>
        <dbReference type="RuleBase" id="RU004466"/>
    </source>
</evidence>
<dbReference type="STRING" id="96561.Dole_3230"/>
<evidence type="ECO:0000313" key="8">
    <source>
        <dbReference type="Proteomes" id="UP000008561"/>
    </source>
</evidence>
<comment type="cofactor">
    <cofactor evidence="1">
        <name>Mg(2+)</name>
        <dbReference type="ChEBI" id="CHEBI:18420"/>
    </cofactor>
</comment>
<dbReference type="KEGG" id="dol:Dole_3230"/>
<dbReference type="PANTHER" id="PTHR12001:SF69">
    <property type="entry name" value="ALL TRANS-POLYPRENYL-DIPHOSPHATE SYNTHASE PDSS1"/>
    <property type="match status" value="1"/>
</dbReference>
<evidence type="ECO:0000256" key="5">
    <source>
        <dbReference type="ARBA" id="ARBA00022842"/>
    </source>
</evidence>
<comment type="similarity">
    <text evidence="2 6">Belongs to the FPP/GGPP synthase family.</text>
</comment>
<dbReference type="GO" id="GO:0046872">
    <property type="term" value="F:metal ion binding"/>
    <property type="evidence" value="ECO:0007669"/>
    <property type="project" value="UniProtKB-KW"/>
</dbReference>
<keyword evidence="8" id="KW-1185">Reference proteome</keyword>
<name>A9A0B4_DESOH</name>
<sequence>MSEDLRGYIFSRVAGDMEAIETALADNLTPYFDKVREIAGHILFTGGKRVRPLLMVLCARLCRYDGSDDKRVSVMFEYLHTATLLHDDIVDGAAMRRGSPAAHVVWDPASAVLVGDFLLARSASIAVDTGRIALMKILADILEDMSQGEIHQLARKGNVNLSEAEYRTIILHKTAVLMEGACRSGAILAGASDAHARALADYGRNLGMAFQMIDDLLDYTADTQVLGKAVGADLREGKFTLPLIHALGRADAGDAETIKRIMGNPDVTDAAFETLKRLLETYDGIGYTRRCAEAHIQEARSALDMFEPSETRTLLEKLADYTILRRT</sequence>
<protein>
    <submittedName>
        <fullName evidence="7">Polyprenyl synthetase</fullName>
    </submittedName>
</protein>
<accession>A9A0B4</accession>
<dbReference type="InterPro" id="IPR008949">
    <property type="entry name" value="Isoprenoid_synthase_dom_sf"/>
</dbReference>
<organism evidence="7 8">
    <name type="scientific">Desulfosudis oleivorans (strain DSM 6200 / JCM 39069 / Hxd3)</name>
    <name type="common">Desulfococcus oleovorans</name>
    <dbReference type="NCBI Taxonomy" id="96561"/>
    <lineage>
        <taxon>Bacteria</taxon>
        <taxon>Pseudomonadati</taxon>
        <taxon>Thermodesulfobacteriota</taxon>
        <taxon>Desulfobacteria</taxon>
        <taxon>Desulfobacterales</taxon>
        <taxon>Desulfosudaceae</taxon>
        <taxon>Desulfosudis</taxon>
    </lineage>
</organism>
<keyword evidence="3 6" id="KW-0808">Transferase</keyword>
<dbReference type="PROSITE" id="PS00723">
    <property type="entry name" value="POLYPRENYL_SYNTHASE_1"/>
    <property type="match status" value="1"/>
</dbReference>
<dbReference type="CDD" id="cd00685">
    <property type="entry name" value="Trans_IPPS_HT"/>
    <property type="match status" value="1"/>
</dbReference>
<dbReference type="SUPFAM" id="SSF48576">
    <property type="entry name" value="Terpenoid synthases"/>
    <property type="match status" value="1"/>
</dbReference>
<dbReference type="SFLD" id="SFLDS00005">
    <property type="entry name" value="Isoprenoid_Synthase_Type_I"/>
    <property type="match status" value="1"/>
</dbReference>
<dbReference type="AlphaFoldDB" id="A9A0B4"/>
<dbReference type="PANTHER" id="PTHR12001">
    <property type="entry name" value="GERANYLGERANYL PYROPHOSPHATE SYNTHASE"/>
    <property type="match status" value="1"/>
</dbReference>
<dbReference type="RefSeq" id="WP_012176643.1">
    <property type="nucleotide sequence ID" value="NC_009943.1"/>
</dbReference>
<dbReference type="eggNOG" id="COG0142">
    <property type="taxonomic scope" value="Bacteria"/>
</dbReference>
<gene>
    <name evidence="7" type="ordered locus">Dole_3230</name>
</gene>
<dbReference type="GO" id="GO:0008299">
    <property type="term" value="P:isoprenoid biosynthetic process"/>
    <property type="evidence" value="ECO:0007669"/>
    <property type="project" value="InterPro"/>
</dbReference>
<dbReference type="OrthoDB" id="9805316at2"/>
<dbReference type="HOGENOM" id="CLU_014015_2_0_7"/>
<reference evidence="7 8" key="1">
    <citation type="submission" date="2007-10" db="EMBL/GenBank/DDBJ databases">
        <title>Complete sequence of Desulfococcus oleovorans Hxd3.</title>
        <authorList>
            <consortium name="US DOE Joint Genome Institute"/>
            <person name="Copeland A."/>
            <person name="Lucas S."/>
            <person name="Lapidus A."/>
            <person name="Barry K."/>
            <person name="Glavina del Rio T."/>
            <person name="Dalin E."/>
            <person name="Tice H."/>
            <person name="Pitluck S."/>
            <person name="Kiss H."/>
            <person name="Brettin T."/>
            <person name="Bruce D."/>
            <person name="Detter J.C."/>
            <person name="Han C."/>
            <person name="Schmutz J."/>
            <person name="Larimer F."/>
            <person name="Land M."/>
            <person name="Hauser L."/>
            <person name="Kyrpides N."/>
            <person name="Kim E."/>
            <person name="Wawrik B."/>
            <person name="Richardson P."/>
        </authorList>
    </citation>
    <scope>NUCLEOTIDE SEQUENCE [LARGE SCALE GENOMIC DNA]</scope>
    <source>
        <strain evidence="8">DSM 6200 / JCM 39069 / Hxd3</strain>
    </source>
</reference>
<evidence type="ECO:0000313" key="7">
    <source>
        <dbReference type="EMBL" id="ABW69033.1"/>
    </source>
</evidence>